<dbReference type="Gramene" id="KQK00351">
    <property type="protein sequence ID" value="KQK00351"/>
    <property type="gene ID" value="BRADI_3g48810v3"/>
</dbReference>
<evidence type="ECO:0000313" key="5">
    <source>
        <dbReference type="EnsemblPlants" id="KQK00351"/>
    </source>
</evidence>
<reference evidence="4 5" key="1">
    <citation type="journal article" date="2010" name="Nature">
        <title>Genome sequencing and analysis of the model grass Brachypodium distachyon.</title>
        <authorList>
            <consortium name="International Brachypodium Initiative"/>
        </authorList>
    </citation>
    <scope>NUCLEOTIDE SEQUENCE [LARGE SCALE GENOMIC DNA]</scope>
    <source>
        <strain evidence="4">Bd21</strain>
        <strain evidence="5">cv. Bd21</strain>
    </source>
</reference>
<feature type="region of interest" description="Disordered" evidence="1">
    <location>
        <begin position="641"/>
        <end position="678"/>
    </location>
</feature>
<evidence type="ECO:0000256" key="1">
    <source>
        <dbReference type="SAM" id="MobiDB-lite"/>
    </source>
</evidence>
<dbReference type="RefSeq" id="XP_010235705.1">
    <property type="nucleotide sequence ID" value="XM_010237403.3"/>
</dbReference>
<dbReference type="ExpressionAtlas" id="A0A0Q3FMC2">
    <property type="expression patterns" value="baseline"/>
</dbReference>
<dbReference type="EnsemblPlants" id="KQK00351">
    <property type="protein sequence ID" value="KQK00351"/>
    <property type="gene ID" value="BRADI_3g48810v3"/>
</dbReference>
<sequence>MGQTHTDVQRITSELKRTIDSDKVHLEGQIAAGGNFSSTKSNTTSLKMLLAKETSKEVESKSNPRSVVARLMGLEEDFPAKEPVLHHAKRDFRRSKSSNRLKETKKALQQHDSIQSVMKVIHPSCETIECNGVYEGCEEKARMSLFQDQSSQRGRYSENRSGTMNIVPEKFREGKCLATEENLLHSGGLQESLEVVSSEKDLFLRFRDERNFILQRRMSGLHTTPASPQTKRITVLKPMRSVECNGGRQSRTERAIGQNGLEMRKFDERPSSKEGIPSQPSRIVLLRPTPGKPSMTKAKLTPKAIPFRQIEWNDFNGVLDDSGVTLGSRHRQYGFHQRDESLLSSRYSNGYGGDESSFTDSEIDCNEDSGVDYIEEDDGSFSDSDEDSAVLKYSWDHTRRYGSPCPGSSFSKISHFPESLVIKEAKQRLSERWAMVTCDEISEEQVQLPRRTRTLGEMLSLQEVKKEDSITGVHSVSSSRSCGTENELTTTAMYVATCRKLPRSKSVLAISKTSDNMVEKVQVPNTESCKPTAQVSNKGKPSSKGRVSDFFFPKRKPIRHKSTHHPSDCFDDIVEACFSDSQSDANHNVENNEEQVLCEEKIDISAIKKSISTSEGTASVDVPISLVCPSRELDILGLNEGLNSTRDQPSPTSVLDAPSEDSSCNEPESSGSTTSKNAKAVSRSSVIEAVACSLPWDDASSESPSVGIPRLPCLPSDIDDDESECHVLVQNIMSSAGLDDTHSSMVFTGWHLPDCPVDPVLCNKLLALREQRSCQRLLFDCVNVALVEIGENALLSAFSWSKAHTRTWRYISSPALGVEVWSILKDWIYGTRMFVVSKRDSTGIMMDRIVKQEVEGSSWVKMMMSQVVDITEQIEEGVLEELVGEALQDFVTCFQQ</sequence>
<evidence type="ECO:0000259" key="3">
    <source>
        <dbReference type="Pfam" id="PF14309"/>
    </source>
</evidence>
<name>A0A0Q3FMC2_BRADI</name>
<feature type="domain" description="DUF3741" evidence="2">
    <location>
        <begin position="169"/>
        <end position="206"/>
    </location>
</feature>
<dbReference type="EnsemblPlants" id="PNT69069">
    <property type="protein sequence ID" value="PNT69069"/>
    <property type="gene ID" value="BRADI_3g48810v3"/>
</dbReference>
<dbReference type="RefSeq" id="XP_024318000.1">
    <property type="nucleotide sequence ID" value="XM_024462232.1"/>
</dbReference>
<dbReference type="Proteomes" id="UP000008810">
    <property type="component" value="Chromosome 3"/>
</dbReference>
<evidence type="ECO:0000313" key="4">
    <source>
        <dbReference type="EMBL" id="KQK00351.1"/>
    </source>
</evidence>
<protein>
    <recommendedName>
        <fullName evidence="7">DUF4378 domain-containing protein</fullName>
    </recommendedName>
</protein>
<dbReference type="AlphaFoldDB" id="A0A0Q3FMC2"/>
<keyword evidence="6" id="KW-1185">Reference proteome</keyword>
<evidence type="ECO:0008006" key="7">
    <source>
        <dbReference type="Google" id="ProtNLM"/>
    </source>
</evidence>
<evidence type="ECO:0000313" key="6">
    <source>
        <dbReference type="Proteomes" id="UP000008810"/>
    </source>
</evidence>
<organism evidence="4">
    <name type="scientific">Brachypodium distachyon</name>
    <name type="common">Purple false brome</name>
    <name type="synonym">Trachynia distachya</name>
    <dbReference type="NCBI Taxonomy" id="15368"/>
    <lineage>
        <taxon>Eukaryota</taxon>
        <taxon>Viridiplantae</taxon>
        <taxon>Streptophyta</taxon>
        <taxon>Embryophyta</taxon>
        <taxon>Tracheophyta</taxon>
        <taxon>Spermatophyta</taxon>
        <taxon>Magnoliopsida</taxon>
        <taxon>Liliopsida</taxon>
        <taxon>Poales</taxon>
        <taxon>Poaceae</taxon>
        <taxon>BOP clade</taxon>
        <taxon>Pooideae</taxon>
        <taxon>Stipodae</taxon>
        <taxon>Brachypodieae</taxon>
        <taxon>Brachypodium</taxon>
    </lineage>
</organism>
<reference evidence="4" key="2">
    <citation type="submission" date="2017-06" db="EMBL/GenBank/DDBJ databases">
        <title>WGS assembly of Brachypodium distachyon.</title>
        <authorList>
            <consortium name="The International Brachypodium Initiative"/>
            <person name="Lucas S."/>
            <person name="Harmon-Smith M."/>
            <person name="Lail K."/>
            <person name="Tice H."/>
            <person name="Grimwood J."/>
            <person name="Bruce D."/>
            <person name="Barry K."/>
            <person name="Shu S."/>
            <person name="Lindquist E."/>
            <person name="Wang M."/>
            <person name="Pitluck S."/>
            <person name="Vogel J.P."/>
            <person name="Garvin D.F."/>
            <person name="Mockler T.C."/>
            <person name="Schmutz J."/>
            <person name="Rokhsar D."/>
            <person name="Bevan M.W."/>
        </authorList>
    </citation>
    <scope>NUCLEOTIDE SEQUENCE</scope>
    <source>
        <strain evidence="4">Bd21</strain>
    </source>
</reference>
<dbReference type="OrthoDB" id="1932693at2759"/>
<dbReference type="EMBL" id="CM000882">
    <property type="protein sequence ID" value="PNT69069.1"/>
    <property type="molecule type" value="Genomic_DNA"/>
</dbReference>
<dbReference type="GeneID" id="100838495"/>
<dbReference type="KEGG" id="bdi:100838495"/>
<proteinExistence type="predicted"/>
<feature type="domain" description="DUF4378" evidence="3">
    <location>
        <begin position="726"/>
        <end position="885"/>
    </location>
</feature>
<dbReference type="InterPro" id="IPR022212">
    <property type="entry name" value="DUF3741"/>
</dbReference>
<dbReference type="Pfam" id="PF14309">
    <property type="entry name" value="DUF4378"/>
    <property type="match status" value="1"/>
</dbReference>
<dbReference type="Gramene" id="PNT69069">
    <property type="protein sequence ID" value="PNT69069"/>
    <property type="gene ID" value="BRADI_3g48810v3"/>
</dbReference>
<dbReference type="PANTHER" id="PTHR46634">
    <property type="entry name" value="M REDUCTASE II SUBUNIT GAMMA, PUTATIVE (DUF3741)-RELATED"/>
    <property type="match status" value="1"/>
</dbReference>
<feature type="region of interest" description="Disordered" evidence="1">
    <location>
        <begin position="523"/>
        <end position="549"/>
    </location>
</feature>
<reference evidence="5" key="3">
    <citation type="submission" date="2018-08" db="UniProtKB">
        <authorList>
            <consortium name="EnsemblPlants"/>
        </authorList>
    </citation>
    <scope>IDENTIFICATION</scope>
    <source>
        <strain evidence="5">cv. Bd21</strain>
    </source>
</reference>
<dbReference type="STRING" id="15368.A0A0Q3FMC2"/>
<dbReference type="Gramene" id="PNT69068">
    <property type="protein sequence ID" value="PNT69068"/>
    <property type="gene ID" value="BRADI_3g48810v3"/>
</dbReference>
<feature type="compositionally biased region" description="Polar residues" evidence="1">
    <location>
        <begin position="660"/>
        <end position="678"/>
    </location>
</feature>
<accession>A0A0Q3FMC2</accession>
<dbReference type="EMBL" id="CM000882">
    <property type="protein sequence ID" value="PNT69068.1"/>
    <property type="molecule type" value="Genomic_DNA"/>
</dbReference>
<evidence type="ECO:0000259" key="2">
    <source>
        <dbReference type="Pfam" id="PF12552"/>
    </source>
</evidence>
<dbReference type="PANTHER" id="PTHR46634:SF7">
    <property type="entry name" value="PHOSPHATIDYLINOSITOL N-ACETYGLUCOSAMINLYTRANSFERASE SUBUNIT P-RELATED"/>
    <property type="match status" value="1"/>
</dbReference>
<dbReference type="InterPro" id="IPR025486">
    <property type="entry name" value="DUF4378"/>
</dbReference>
<feature type="compositionally biased region" description="Polar residues" evidence="1">
    <location>
        <begin position="523"/>
        <end position="540"/>
    </location>
</feature>
<dbReference type="EnsemblPlants" id="PNT69068">
    <property type="protein sequence ID" value="PNT69068"/>
    <property type="gene ID" value="BRADI_3g48810v3"/>
</dbReference>
<feature type="compositionally biased region" description="Polar residues" evidence="1">
    <location>
        <begin position="641"/>
        <end position="653"/>
    </location>
</feature>
<gene>
    <name evidence="5" type="primary">LOC100838495</name>
    <name evidence="4" type="ORF">BRADI_3g48810v3</name>
</gene>
<dbReference type="Pfam" id="PF12552">
    <property type="entry name" value="DUF3741"/>
    <property type="match status" value="1"/>
</dbReference>
<dbReference type="EMBL" id="CM000882">
    <property type="protein sequence ID" value="KQK00351.1"/>
    <property type="molecule type" value="Genomic_DNA"/>
</dbReference>